<evidence type="ECO:0000256" key="7">
    <source>
        <dbReference type="ARBA" id="ARBA00023136"/>
    </source>
</evidence>
<evidence type="ECO:0000313" key="9">
    <source>
        <dbReference type="EMBL" id="QTL97258.1"/>
    </source>
</evidence>
<keyword evidence="3" id="KW-1003">Cell membrane</keyword>
<dbReference type="InterPro" id="IPR007227">
    <property type="entry name" value="Cell_shape_determining_MreD"/>
</dbReference>
<keyword evidence="7 8" id="KW-0472">Membrane</keyword>
<evidence type="ECO:0000256" key="6">
    <source>
        <dbReference type="ARBA" id="ARBA00022989"/>
    </source>
</evidence>
<comment type="subcellular location">
    <subcellularLocation>
        <location evidence="1">Cell membrane</location>
        <topology evidence="1">Multi-pass membrane protein</topology>
    </subcellularLocation>
</comment>
<dbReference type="GO" id="GO:0005886">
    <property type="term" value="C:plasma membrane"/>
    <property type="evidence" value="ECO:0007669"/>
    <property type="project" value="UniProtKB-SubCell"/>
</dbReference>
<dbReference type="RefSeq" id="WP_230868896.1">
    <property type="nucleotide sequence ID" value="NZ_CP046640.1"/>
</dbReference>
<keyword evidence="4 8" id="KW-0812">Transmembrane</keyword>
<name>A0A8A7KCD9_9FIRM</name>
<evidence type="ECO:0000256" key="3">
    <source>
        <dbReference type="ARBA" id="ARBA00022475"/>
    </source>
</evidence>
<keyword evidence="10" id="KW-1185">Reference proteome</keyword>
<evidence type="ECO:0000256" key="4">
    <source>
        <dbReference type="ARBA" id="ARBA00022692"/>
    </source>
</evidence>
<evidence type="ECO:0000256" key="8">
    <source>
        <dbReference type="SAM" id="Phobius"/>
    </source>
</evidence>
<dbReference type="GO" id="GO:0008360">
    <property type="term" value="P:regulation of cell shape"/>
    <property type="evidence" value="ECO:0007669"/>
    <property type="project" value="UniProtKB-KW"/>
</dbReference>
<accession>A0A8A7KCD9</accession>
<feature type="transmembrane region" description="Helical" evidence="8">
    <location>
        <begin position="35"/>
        <end position="58"/>
    </location>
</feature>
<keyword evidence="6 8" id="KW-1133">Transmembrane helix</keyword>
<dbReference type="EMBL" id="CP046640">
    <property type="protein sequence ID" value="QTL97258.1"/>
    <property type="molecule type" value="Genomic_DNA"/>
</dbReference>
<comment type="similarity">
    <text evidence="2">Belongs to the MreD family.</text>
</comment>
<feature type="transmembrane region" description="Helical" evidence="8">
    <location>
        <begin position="96"/>
        <end position="116"/>
    </location>
</feature>
<dbReference type="Proteomes" id="UP000665020">
    <property type="component" value="Chromosome"/>
</dbReference>
<organism evidence="9 10">
    <name type="scientific">Iocasia fonsfrigidae</name>
    <dbReference type="NCBI Taxonomy" id="2682810"/>
    <lineage>
        <taxon>Bacteria</taxon>
        <taxon>Bacillati</taxon>
        <taxon>Bacillota</taxon>
        <taxon>Clostridia</taxon>
        <taxon>Halanaerobiales</taxon>
        <taxon>Halanaerobiaceae</taxon>
        <taxon>Iocasia</taxon>
    </lineage>
</organism>
<reference evidence="9" key="1">
    <citation type="submission" date="2019-12" db="EMBL/GenBank/DDBJ databases">
        <authorList>
            <person name="zhang j."/>
            <person name="sun C.M."/>
        </authorList>
    </citation>
    <scope>NUCLEOTIDE SEQUENCE</scope>
    <source>
        <strain evidence="9">NS-1</strain>
    </source>
</reference>
<gene>
    <name evidence="9" type="primary">mreD</name>
    <name evidence="9" type="ORF">GM661_04315</name>
</gene>
<feature type="transmembrane region" description="Helical" evidence="8">
    <location>
        <begin position="64"/>
        <end position="87"/>
    </location>
</feature>
<feature type="transmembrane region" description="Helical" evidence="8">
    <location>
        <begin position="6"/>
        <end position="28"/>
    </location>
</feature>
<proteinExistence type="inferred from homology"/>
<protein>
    <submittedName>
        <fullName evidence="9">Rod shape-determining protein MreD</fullName>
    </submittedName>
</protein>
<evidence type="ECO:0000256" key="2">
    <source>
        <dbReference type="ARBA" id="ARBA00007776"/>
    </source>
</evidence>
<evidence type="ECO:0000256" key="1">
    <source>
        <dbReference type="ARBA" id="ARBA00004651"/>
    </source>
</evidence>
<feature type="transmembrane region" description="Helical" evidence="8">
    <location>
        <begin position="128"/>
        <end position="153"/>
    </location>
</feature>
<keyword evidence="5" id="KW-0133">Cell shape</keyword>
<evidence type="ECO:0000256" key="5">
    <source>
        <dbReference type="ARBA" id="ARBA00022960"/>
    </source>
</evidence>
<sequence>MGRFFVYLLLMMLTLIIQLVIPPSLVFLGVKPDLLLILVVIIALIRGRKYGSGFGFIAGSLQDLFLGGFFGVFTVIKTFIGIVVGLIEGNFFKEQYIIATLLIFAATIVNETLLILLSENLLFTVNYWVVLCNLILPEAVLNGLIGLIVYPIIYRIDNSEGSYYE</sequence>
<evidence type="ECO:0000313" key="10">
    <source>
        <dbReference type="Proteomes" id="UP000665020"/>
    </source>
</evidence>
<dbReference type="KEGG" id="ifn:GM661_04315"/>
<dbReference type="Pfam" id="PF04093">
    <property type="entry name" value="MreD"/>
    <property type="match status" value="1"/>
</dbReference>
<dbReference type="AlphaFoldDB" id="A0A8A7KCD9"/>
<dbReference type="NCBIfam" id="TIGR03426">
    <property type="entry name" value="shape_MreD"/>
    <property type="match status" value="1"/>
</dbReference>